<evidence type="ECO:0000256" key="1">
    <source>
        <dbReference type="ARBA" id="ARBA00022801"/>
    </source>
</evidence>
<dbReference type="Gene3D" id="3.40.630.40">
    <property type="entry name" value="Zn-dependent exopeptidases"/>
    <property type="match status" value="1"/>
</dbReference>
<evidence type="ECO:0000256" key="2">
    <source>
        <dbReference type="SAM" id="Phobius"/>
    </source>
</evidence>
<dbReference type="PANTHER" id="PTHR30404">
    <property type="entry name" value="N-ACETYLMURAMOYL-L-ALANINE AMIDASE"/>
    <property type="match status" value="1"/>
</dbReference>
<protein>
    <recommendedName>
        <fullName evidence="3">MurNAc-LAA domain-containing protein</fullName>
    </recommendedName>
</protein>
<keyword evidence="1" id="KW-0378">Hydrolase</keyword>
<keyword evidence="2" id="KW-1133">Transmembrane helix</keyword>
<comment type="caution">
    <text evidence="4">The sequence shown here is derived from an EMBL/GenBank/DDBJ whole genome shotgun (WGS) entry which is preliminary data.</text>
</comment>
<accession>A0A2G9YRU8</accession>
<name>A0A2G9YRU8_9BACT</name>
<dbReference type="SMART" id="SM00646">
    <property type="entry name" value="Ami_3"/>
    <property type="match status" value="1"/>
</dbReference>
<dbReference type="Proteomes" id="UP000231567">
    <property type="component" value="Unassembled WGS sequence"/>
</dbReference>
<gene>
    <name evidence="4" type="ORF">COX39_00045</name>
</gene>
<dbReference type="EMBL" id="PCRM01000002">
    <property type="protein sequence ID" value="PIP21960.1"/>
    <property type="molecule type" value="Genomic_DNA"/>
</dbReference>
<dbReference type="PANTHER" id="PTHR30404:SF0">
    <property type="entry name" value="N-ACETYLMURAMOYL-L-ALANINE AMIDASE AMIC"/>
    <property type="match status" value="1"/>
</dbReference>
<evidence type="ECO:0000313" key="5">
    <source>
        <dbReference type="Proteomes" id="UP000231567"/>
    </source>
</evidence>
<dbReference type="Pfam" id="PF01520">
    <property type="entry name" value="Amidase_3"/>
    <property type="match status" value="1"/>
</dbReference>
<dbReference type="InterPro" id="IPR002508">
    <property type="entry name" value="MurNAc-LAA_cat"/>
</dbReference>
<evidence type="ECO:0000313" key="4">
    <source>
        <dbReference type="EMBL" id="PIP21960.1"/>
    </source>
</evidence>
<feature type="transmembrane region" description="Helical" evidence="2">
    <location>
        <begin position="6"/>
        <end position="24"/>
    </location>
</feature>
<keyword evidence="2" id="KW-0472">Membrane</keyword>
<evidence type="ECO:0000259" key="3">
    <source>
        <dbReference type="SMART" id="SM00646"/>
    </source>
</evidence>
<dbReference type="SUPFAM" id="SSF53187">
    <property type="entry name" value="Zn-dependent exopeptidases"/>
    <property type="match status" value="1"/>
</dbReference>
<dbReference type="GO" id="GO:0008745">
    <property type="term" value="F:N-acetylmuramoyl-L-alanine amidase activity"/>
    <property type="evidence" value="ECO:0007669"/>
    <property type="project" value="InterPro"/>
</dbReference>
<sequence length="273" mass="29499">MKNFWLALSILLTIIVVGVAVLIIKNTTSKSTPKTVLPPVTVFQPDQQLIPKNVPKTTQSFHPPLIVQKTKGKIVCLDPGHSTSTIGASANGVTEITVNFQVAQKLKQKLEEKGIKVVMTKSQIFEEVSNEQRAAIANRAKSNFFLRLHCDGGKGSGITFYYPSQVGEIGGKTGPTTSVIQESAKAAKLIHQATLVKLDGQIFDNGIKTDRQTLIGAQQGALTGSIYSEVPVVLVEMVFLTDKKDAAFISKPAGQEKMVFALAKGIEHYLNTP</sequence>
<reference evidence="4 5" key="1">
    <citation type="submission" date="2017-09" db="EMBL/GenBank/DDBJ databases">
        <title>Depth-based differentiation of microbial function through sediment-hosted aquifers and enrichment of novel symbionts in the deep terrestrial subsurface.</title>
        <authorList>
            <person name="Probst A.J."/>
            <person name="Ladd B."/>
            <person name="Jarett J.K."/>
            <person name="Geller-Mcgrath D.E."/>
            <person name="Sieber C.M."/>
            <person name="Emerson J.B."/>
            <person name="Anantharaman K."/>
            <person name="Thomas B.C."/>
            <person name="Malmstrom R."/>
            <person name="Stieglmeier M."/>
            <person name="Klingl A."/>
            <person name="Woyke T."/>
            <person name="Ryan C.M."/>
            <person name="Banfield J.F."/>
        </authorList>
    </citation>
    <scope>NUCLEOTIDE SEQUENCE [LARGE SCALE GENOMIC DNA]</scope>
    <source>
        <strain evidence="4">CG23_combo_of_CG06-09_8_20_14_all_40_13</strain>
    </source>
</reference>
<organism evidence="4 5">
    <name type="scientific">Candidatus Nealsonbacteria bacterium CG23_combo_of_CG06-09_8_20_14_all_40_13</name>
    <dbReference type="NCBI Taxonomy" id="1974724"/>
    <lineage>
        <taxon>Bacteria</taxon>
        <taxon>Candidatus Nealsoniibacteriota</taxon>
    </lineage>
</organism>
<feature type="domain" description="MurNAc-LAA" evidence="3">
    <location>
        <begin position="134"/>
        <end position="267"/>
    </location>
</feature>
<dbReference type="AlphaFoldDB" id="A0A2G9YRU8"/>
<dbReference type="GO" id="GO:0009253">
    <property type="term" value="P:peptidoglycan catabolic process"/>
    <property type="evidence" value="ECO:0007669"/>
    <property type="project" value="InterPro"/>
</dbReference>
<keyword evidence="2" id="KW-0812">Transmembrane</keyword>
<dbReference type="CDD" id="cd02696">
    <property type="entry name" value="MurNAc-LAA"/>
    <property type="match status" value="1"/>
</dbReference>
<proteinExistence type="predicted"/>
<dbReference type="GO" id="GO:0030288">
    <property type="term" value="C:outer membrane-bounded periplasmic space"/>
    <property type="evidence" value="ECO:0007669"/>
    <property type="project" value="TreeGrafter"/>
</dbReference>
<dbReference type="InterPro" id="IPR050695">
    <property type="entry name" value="N-acetylmuramoyl_amidase_3"/>
</dbReference>